<dbReference type="InterPro" id="IPR036388">
    <property type="entry name" value="WH-like_DNA-bd_sf"/>
</dbReference>
<sequence length="194" mass="22525">MTSRHEIEEKALLTKFQSGDRGAMNTLFQLYHPALIFFANRLLFNFDQAIAQEVVLDVMLKTFELRETFKSYAGIKAFMYISTKNKCLNFIEKEKVRLNRLYKYTQGFEELEDENILSKMIHTEVLRELSHSIELLPEQCRIIMQKLMDGATPKEISEELDISVSTVNSQKARAISILKKTLSNKGIAFLLFFL</sequence>
<protein>
    <recommendedName>
        <fullName evidence="9">HTH luxR-type domain-containing protein</fullName>
    </recommendedName>
</protein>
<dbReference type="Proteomes" id="UP000070513">
    <property type="component" value="Unassembled WGS sequence"/>
</dbReference>
<dbReference type="GO" id="GO:0006352">
    <property type="term" value="P:DNA-templated transcription initiation"/>
    <property type="evidence" value="ECO:0007669"/>
    <property type="project" value="InterPro"/>
</dbReference>
<dbReference type="InterPro" id="IPR013324">
    <property type="entry name" value="RNA_pol_sigma_r3/r4-like"/>
</dbReference>
<evidence type="ECO:0000256" key="2">
    <source>
        <dbReference type="ARBA" id="ARBA00023015"/>
    </source>
</evidence>
<dbReference type="Gene3D" id="1.10.10.10">
    <property type="entry name" value="Winged helix-like DNA-binding domain superfamily/Winged helix DNA-binding domain"/>
    <property type="match status" value="1"/>
</dbReference>
<dbReference type="InterPro" id="IPR014284">
    <property type="entry name" value="RNA_pol_sigma-70_dom"/>
</dbReference>
<feature type="domain" description="RNA polymerase sigma factor 70 region 4 type 2" evidence="6">
    <location>
        <begin position="127"/>
        <end position="175"/>
    </location>
</feature>
<comment type="caution">
    <text evidence="7">The sequence shown here is derived from an EMBL/GenBank/DDBJ whole genome shotgun (WGS) entry which is preliminary data.</text>
</comment>
<dbReference type="SUPFAM" id="SSF88659">
    <property type="entry name" value="Sigma3 and sigma4 domains of RNA polymerase sigma factors"/>
    <property type="match status" value="1"/>
</dbReference>
<evidence type="ECO:0000256" key="3">
    <source>
        <dbReference type="ARBA" id="ARBA00023082"/>
    </source>
</evidence>
<organism evidence="7 8">
    <name type="scientific">Chryseobacterium kwangjuense</name>
    <dbReference type="NCBI Taxonomy" id="267125"/>
    <lineage>
        <taxon>Bacteria</taxon>
        <taxon>Pseudomonadati</taxon>
        <taxon>Bacteroidota</taxon>
        <taxon>Flavobacteriia</taxon>
        <taxon>Flavobacteriales</taxon>
        <taxon>Weeksellaceae</taxon>
        <taxon>Chryseobacterium group</taxon>
        <taxon>Chryseobacterium</taxon>
    </lineage>
</organism>
<dbReference type="PANTHER" id="PTHR43133:SF46">
    <property type="entry name" value="RNA POLYMERASE SIGMA-70 FACTOR ECF SUBFAMILY"/>
    <property type="match status" value="1"/>
</dbReference>
<dbReference type="Pfam" id="PF08281">
    <property type="entry name" value="Sigma70_r4_2"/>
    <property type="match status" value="1"/>
</dbReference>
<dbReference type="InterPro" id="IPR013325">
    <property type="entry name" value="RNA_pol_sigma_r2"/>
</dbReference>
<evidence type="ECO:0000256" key="1">
    <source>
        <dbReference type="ARBA" id="ARBA00010641"/>
    </source>
</evidence>
<evidence type="ECO:0000259" key="5">
    <source>
        <dbReference type="Pfam" id="PF04542"/>
    </source>
</evidence>
<keyword evidence="4" id="KW-0804">Transcription</keyword>
<keyword evidence="2" id="KW-0805">Transcription regulation</keyword>
<dbReference type="AlphaFoldDB" id="A0A135WJ11"/>
<reference evidence="7 8" key="2">
    <citation type="journal article" date="2016" name="Genome Announc.">
        <title>Draft Genome Sequence of a Biocontrol Rhizobacterium, Chryseobacterium kwangjuense Strain KJ1R5, Isolated from Pepper (Capsicum annuum).</title>
        <authorList>
            <person name="Jeong J.J."/>
            <person name="Park H."/>
            <person name="Park B.H."/>
            <person name="Mannaa M."/>
            <person name="Sang M.K."/>
            <person name="Choi I.G."/>
            <person name="Kim K.D."/>
        </authorList>
    </citation>
    <scope>NUCLEOTIDE SEQUENCE [LARGE SCALE GENOMIC DNA]</scope>
    <source>
        <strain evidence="7 8">KJ1R5</strain>
    </source>
</reference>
<dbReference type="RefSeq" id="WP_062648165.1">
    <property type="nucleotide sequence ID" value="NZ_LPUR01000001.1"/>
</dbReference>
<dbReference type="EMBL" id="LPUR01000001">
    <property type="protein sequence ID" value="KXH84889.1"/>
    <property type="molecule type" value="Genomic_DNA"/>
</dbReference>
<evidence type="ECO:0000259" key="6">
    <source>
        <dbReference type="Pfam" id="PF08281"/>
    </source>
</evidence>
<dbReference type="SUPFAM" id="SSF88946">
    <property type="entry name" value="Sigma2 domain of RNA polymerase sigma factors"/>
    <property type="match status" value="1"/>
</dbReference>
<evidence type="ECO:0000313" key="8">
    <source>
        <dbReference type="Proteomes" id="UP000070513"/>
    </source>
</evidence>
<dbReference type="InterPro" id="IPR007627">
    <property type="entry name" value="RNA_pol_sigma70_r2"/>
</dbReference>
<keyword evidence="3" id="KW-0731">Sigma factor</keyword>
<evidence type="ECO:0000256" key="4">
    <source>
        <dbReference type="ARBA" id="ARBA00023163"/>
    </source>
</evidence>
<evidence type="ECO:0000313" key="7">
    <source>
        <dbReference type="EMBL" id="KXH84889.1"/>
    </source>
</evidence>
<dbReference type="InterPro" id="IPR039425">
    <property type="entry name" value="RNA_pol_sigma-70-like"/>
</dbReference>
<dbReference type="OrthoDB" id="656273at2"/>
<dbReference type="NCBIfam" id="TIGR02937">
    <property type="entry name" value="sigma70-ECF"/>
    <property type="match status" value="1"/>
</dbReference>
<dbReference type="Pfam" id="PF04542">
    <property type="entry name" value="Sigma70_r2"/>
    <property type="match status" value="1"/>
</dbReference>
<dbReference type="PANTHER" id="PTHR43133">
    <property type="entry name" value="RNA POLYMERASE ECF-TYPE SIGMA FACTO"/>
    <property type="match status" value="1"/>
</dbReference>
<name>A0A135WJ11_9FLAO</name>
<dbReference type="GO" id="GO:0016987">
    <property type="term" value="F:sigma factor activity"/>
    <property type="evidence" value="ECO:0007669"/>
    <property type="project" value="UniProtKB-KW"/>
</dbReference>
<evidence type="ECO:0008006" key="9">
    <source>
        <dbReference type="Google" id="ProtNLM"/>
    </source>
</evidence>
<dbReference type="InterPro" id="IPR013249">
    <property type="entry name" value="RNA_pol_sigma70_r4_t2"/>
</dbReference>
<feature type="domain" description="RNA polymerase sigma-70 region 2" evidence="5">
    <location>
        <begin position="27"/>
        <end position="95"/>
    </location>
</feature>
<gene>
    <name evidence="7" type="ORF">AU378_03800</name>
</gene>
<accession>A0A135WJ11</accession>
<proteinExistence type="inferred from homology"/>
<reference evidence="8" key="1">
    <citation type="submission" date="2015-12" db="EMBL/GenBank/DDBJ databases">
        <title>Genome sequence of a biocontrol rhizobacterium Chryseobacterium kwangjuense strain KJ1R5 isolated from pepper (Capsicum annuum L.).</title>
        <authorList>
            <person name="Jeong J.-J."/>
            <person name="Park H."/>
            <person name="Mannaa M."/>
            <person name="Sang M.K."/>
            <person name="Choi I.-G."/>
            <person name="Kim K.D."/>
        </authorList>
    </citation>
    <scope>NUCLEOTIDE SEQUENCE [LARGE SCALE GENOMIC DNA]</scope>
    <source>
        <strain evidence="8">KJ1R5</strain>
    </source>
</reference>
<dbReference type="GO" id="GO:0003677">
    <property type="term" value="F:DNA binding"/>
    <property type="evidence" value="ECO:0007669"/>
    <property type="project" value="InterPro"/>
</dbReference>
<comment type="similarity">
    <text evidence="1">Belongs to the sigma-70 factor family. ECF subfamily.</text>
</comment>
<dbReference type="Gene3D" id="1.10.1740.10">
    <property type="match status" value="1"/>
</dbReference>